<evidence type="ECO:0000259" key="2">
    <source>
        <dbReference type="Pfam" id="PF00465"/>
    </source>
</evidence>
<dbReference type="PANTHER" id="PTHR11496">
    <property type="entry name" value="ALCOHOL DEHYDROGENASE"/>
    <property type="match status" value="1"/>
</dbReference>
<dbReference type="Pfam" id="PF25137">
    <property type="entry name" value="ADH_Fe_C"/>
    <property type="match status" value="1"/>
</dbReference>
<accession>A0A1I2NJ55</accession>
<evidence type="ECO:0000313" key="4">
    <source>
        <dbReference type="EMBL" id="SFG02839.1"/>
    </source>
</evidence>
<dbReference type="Pfam" id="PF00465">
    <property type="entry name" value="Fe-ADH"/>
    <property type="match status" value="1"/>
</dbReference>
<dbReference type="RefSeq" id="WP_027639696.1">
    <property type="nucleotide sequence ID" value="NZ_BAAACD010000044.1"/>
</dbReference>
<protein>
    <submittedName>
        <fullName evidence="4">Alcohol dehydrogenase</fullName>
    </submittedName>
</protein>
<dbReference type="Proteomes" id="UP000182135">
    <property type="component" value="Unassembled WGS sequence"/>
</dbReference>
<dbReference type="InterPro" id="IPR018211">
    <property type="entry name" value="ADH_Fe_CS"/>
</dbReference>
<gene>
    <name evidence="4" type="ORF">SAMN04487885_12148</name>
</gene>
<dbReference type="eggNOG" id="COG1454">
    <property type="taxonomic scope" value="Bacteria"/>
</dbReference>
<keyword evidence="1" id="KW-0560">Oxidoreductase</keyword>
<dbReference type="GO" id="GO:0046872">
    <property type="term" value="F:metal ion binding"/>
    <property type="evidence" value="ECO:0007669"/>
    <property type="project" value="InterPro"/>
</dbReference>
<dbReference type="Gene3D" id="3.40.50.1970">
    <property type="match status" value="1"/>
</dbReference>
<dbReference type="InterPro" id="IPR056798">
    <property type="entry name" value="ADH_Fe_C"/>
</dbReference>
<feature type="domain" description="Fe-containing alcohol dehydrogenase-like C-terminal" evidence="3">
    <location>
        <begin position="185"/>
        <end position="304"/>
    </location>
</feature>
<dbReference type="AlphaFoldDB" id="A0A1I2NJ55"/>
<evidence type="ECO:0000256" key="1">
    <source>
        <dbReference type="ARBA" id="ARBA00023002"/>
    </source>
</evidence>
<sequence>MSFKYLMPTKCYFGKGVVLEYKDELKNFGEKAMIVTGKSSSKKNGSLKDMEEALSLNNISYIIFDDIEENPSLETIGRAAELGKKEDVDFIIGIGGGSPIDASKAIGVLINNVNYSYEDILEAPYLKSIPVIAVPTTAGTGSEVTPYSIVTDHKAKTKKNLGQLIYPEIAFCDASYMVEMPYTVTVNTGIDAFSHLAEAYLNSNANIMSDIYCEKGLKIFGKCLPKFLSGELDLKLREDLMMVSTLGGMAITQTGTSLPHGMGYHLTYFKGMAHGMANGILYEEYLKVFKDKTRVNELLSFIGVNSIEELGEKFRNILKWNGIVTEEEILSYAKSIACNKGKLKNHPEEITEKELYNIYYRSLIK</sequence>
<feature type="domain" description="Alcohol dehydrogenase iron-type/glycerol dehydrogenase GldA" evidence="2">
    <location>
        <begin position="8"/>
        <end position="173"/>
    </location>
</feature>
<keyword evidence="5" id="KW-1185">Reference proteome</keyword>
<dbReference type="EMBL" id="FOOE01000021">
    <property type="protein sequence ID" value="SFG02839.1"/>
    <property type="molecule type" value="Genomic_DNA"/>
</dbReference>
<dbReference type="OrthoDB" id="9804734at2"/>
<organism evidence="4 5">
    <name type="scientific">Clostridium cadaveris</name>
    <dbReference type="NCBI Taxonomy" id="1529"/>
    <lineage>
        <taxon>Bacteria</taxon>
        <taxon>Bacillati</taxon>
        <taxon>Bacillota</taxon>
        <taxon>Clostridia</taxon>
        <taxon>Eubacteriales</taxon>
        <taxon>Clostridiaceae</taxon>
        <taxon>Clostridium</taxon>
    </lineage>
</organism>
<proteinExistence type="predicted"/>
<dbReference type="GO" id="GO:0004022">
    <property type="term" value="F:alcohol dehydrogenase (NAD+) activity"/>
    <property type="evidence" value="ECO:0007669"/>
    <property type="project" value="TreeGrafter"/>
</dbReference>
<dbReference type="STRING" id="1529.SAMN04487885_12148"/>
<dbReference type="SUPFAM" id="SSF56796">
    <property type="entry name" value="Dehydroquinate synthase-like"/>
    <property type="match status" value="1"/>
</dbReference>
<dbReference type="FunFam" id="3.40.50.1970:FF:000003">
    <property type="entry name" value="Alcohol dehydrogenase, iron-containing"/>
    <property type="match status" value="1"/>
</dbReference>
<dbReference type="InterPro" id="IPR001670">
    <property type="entry name" value="ADH_Fe/GldA"/>
</dbReference>
<reference evidence="4 5" key="1">
    <citation type="submission" date="2016-10" db="EMBL/GenBank/DDBJ databases">
        <authorList>
            <person name="de Groot N.N."/>
        </authorList>
    </citation>
    <scope>NUCLEOTIDE SEQUENCE [LARGE SCALE GENOMIC DNA]</scope>
    <source>
        <strain evidence="4 5">NLAE-zl-G419</strain>
    </source>
</reference>
<dbReference type="Gene3D" id="1.20.1090.10">
    <property type="entry name" value="Dehydroquinate synthase-like - alpha domain"/>
    <property type="match status" value="1"/>
</dbReference>
<dbReference type="PROSITE" id="PS00913">
    <property type="entry name" value="ADH_IRON_1"/>
    <property type="match status" value="1"/>
</dbReference>
<dbReference type="PANTHER" id="PTHR11496:SF103">
    <property type="entry name" value="DEHYDROGENASE, PUTATIVE-RELATED"/>
    <property type="match status" value="1"/>
</dbReference>
<name>A0A1I2NJ55_9CLOT</name>
<evidence type="ECO:0000313" key="5">
    <source>
        <dbReference type="Proteomes" id="UP000182135"/>
    </source>
</evidence>
<evidence type="ECO:0000259" key="3">
    <source>
        <dbReference type="Pfam" id="PF25137"/>
    </source>
</evidence>
<dbReference type="CDD" id="cd08181">
    <property type="entry name" value="PPD-like"/>
    <property type="match status" value="1"/>
</dbReference>
<dbReference type="InterPro" id="IPR039697">
    <property type="entry name" value="Alcohol_dehydrogenase_Fe"/>
</dbReference>